<feature type="region of interest" description="Disordered" evidence="2">
    <location>
        <begin position="74"/>
        <end position="98"/>
    </location>
</feature>
<feature type="compositionally biased region" description="Basic and acidic residues" evidence="2">
    <location>
        <begin position="706"/>
        <end position="723"/>
    </location>
</feature>
<dbReference type="VEuPathDB" id="TriTrypDB:TRSC58_07048"/>
<feature type="region of interest" description="Disordered" evidence="2">
    <location>
        <begin position="602"/>
        <end position="640"/>
    </location>
</feature>
<feature type="region of interest" description="Disordered" evidence="2">
    <location>
        <begin position="464"/>
        <end position="505"/>
    </location>
</feature>
<feature type="region of interest" description="Disordered" evidence="2">
    <location>
        <begin position="295"/>
        <end position="325"/>
    </location>
</feature>
<feature type="compositionally biased region" description="Polar residues" evidence="2">
    <location>
        <begin position="464"/>
        <end position="476"/>
    </location>
</feature>
<sequence>MYGNNMPHQVSSFFADLFEAGKSSPPPPDSRSVRRPLLSASCDSSAALSVGSRESSARRKIHGRSPSKYVSFLIPNDDKISSPTKSSPMKHNESQSTIPGNSVCTFAASSLQRRIDSVRMKVGLAEAILQNASNTTRVPMSPERRRKHMVQLEVAKLILFAARQQNVRDEMQQLGCPLGVSDTIMYHRRSIVSDIPFLAREPPPDLSIGELRRATFEMEQQLAEAKAAKPQATPTISADRVSSNLSELLWLIESMDLQVPRAQYTNLDDDFSSPTVTSLSTFTPPVVAPITEPFQQPQEQSQPQQQQQQRESPVQLTSHESSSNAMRGGALSMLEAAGTNMLEFTRLSGDTTVVREEEGTKKEDELIGFSVEVESPGCNTVEAAGLKLLQFMYDAIDTTSEELDLMNGKDEGTLAVEDPRKNAQDKQEIVRSMNVARKDACGTQRFSMALDSTTRNPDVAWQLHSTNREPGTLTTTQREESEEQAPTWEEATPGQESSSSWRQSTGSEVPVAYPLLQPFHPTVEVHPLRVDLYEILKQLYETFNYNYYFRQCKEQKEGARRKTKEEYSEEVEKLLAEKKMARQKNANDSQNNDAALFSTLERRISVRTPSPQRQKSIVTVHENTTDQLEKNSTTATTEPPLPELLLSEAVLPSESIGVVDDGSTVFSMEIGKGILFVLKGRGKWQSRTGSLSLTSEKKGKKGSRKRGSETDKEGSDKFRDAAQKKKKQPSFDCYTLYAINQSDSLQQATVETDATKLKNLKMKALLNYTDNNKTIAVDVPPFGTVSVLTLNSIKKGRQVVFDGALNFYEGAPVKNEPQTEKVIETKRSSKLSFASISAKSILSAASEVANEEVDTTVEPLMREVSAASSEEGGKEATTEADEVAAAAAAEAGATEPLVQGDETMDQAKTKEVGVRRALSRHNFKPLLLNPIESTEDLGSGINSPAGSSFSESGAATKMVNQWDVNVMNAALTKPKETATTIKGRESVSTNETAKGGETEAEPRKSRMSEAADNLAGATRVGEWGVALPNEDDEAFENNCVVLSVLQASEWQEALTDGKRSSEKGLFPPTMASSGSKTMNEKGEVVSEGKVNAVEGATSTHSALTSVLQRDPSARFHQGRDKEGDLIAAALYPSEHEDTLQAEEMVAGILQRIADEEMLETGHQLGADGFSFSKKDGETPLRAGSAALWRHKIESQSEHQVQFGPRSELEQQPSSSPLGDGAELPLGLITEVQKSQSPSATAGIQVSGESGERGSVIRAFSSNKVSSGNFVETADVSQLMGVDLVEQASAQLMTLDGRCQSSATMGETSASVLYCEGCLASHHHHHSVFPISDVNKAGEDVRTPAKIDFGMEQLSCMESSKGGTAVEELRAKSASLAALEEPAISSNALLVGVKKAKGKEAPISGPPSRQGAWESDVLPPERPITPTRQYAYTDVRPGGRVAVLAPETMETMGSTPLLSKLDKGKALGKPLQAEGIAERIRLSLHGFARQATSHSNRLPISELPPTTAAATTAIAWKKGVSDMRYAKLPPLSLLSGPDTVQDVDDFVAGEEEAKGLFLQDPARYDCVVDDLIRLATKKVQEEEKRERARRDVVARSMDEGKPKEKLVFVSNRRQSHAITHRQVSLTELQFGGSLAVGTSCAGTDSTVRYGVRFSQRESLTDESLQSLSSQRQHGDAVKSGVTSELNLILEEQRRAKKIVAYVLMEMRRMWRRRELESKLALRAAIDRFIYRSVLFSWQFERRRVLNVRKLIHLLDRKTGRVGGWIPFYVRDRIMEDRFVWQPVPPHLSHPLRVIHRAMCLAKQQRMYPLRIIRQQARKKPSQHILYGYKRTLIEPPVTSAVRLRQERRCRYAAPFQRPTLCFSPQLEWRNGTPRK</sequence>
<dbReference type="Proteomes" id="UP000031737">
    <property type="component" value="Unassembled WGS sequence"/>
</dbReference>
<evidence type="ECO:0000313" key="3">
    <source>
        <dbReference type="EMBL" id="ESL05309.1"/>
    </source>
</evidence>
<dbReference type="OrthoDB" id="267027at2759"/>
<protein>
    <submittedName>
        <fullName evidence="3">Uncharacterized protein</fullName>
    </submittedName>
</protein>
<feature type="region of interest" description="Disordered" evidence="2">
    <location>
        <begin position="688"/>
        <end position="724"/>
    </location>
</feature>
<evidence type="ECO:0000256" key="1">
    <source>
        <dbReference type="SAM" id="Coils"/>
    </source>
</evidence>
<feature type="compositionally biased region" description="Polar residues" evidence="2">
    <location>
        <begin position="494"/>
        <end position="505"/>
    </location>
</feature>
<feature type="region of interest" description="Disordered" evidence="2">
    <location>
        <begin position="1055"/>
        <end position="1080"/>
    </location>
</feature>
<accession>A0A061ISD2</accession>
<feature type="region of interest" description="Disordered" evidence="2">
    <location>
        <begin position="1398"/>
        <end position="1424"/>
    </location>
</feature>
<feature type="compositionally biased region" description="Basic and acidic residues" evidence="2">
    <location>
        <begin position="994"/>
        <end position="1008"/>
    </location>
</feature>
<feature type="compositionally biased region" description="Low complexity" evidence="2">
    <location>
        <begin position="883"/>
        <end position="895"/>
    </location>
</feature>
<feature type="region of interest" description="Disordered" evidence="2">
    <location>
        <begin position="1193"/>
        <end position="1222"/>
    </location>
</feature>
<reference evidence="3" key="1">
    <citation type="submission" date="2013-07" db="EMBL/GenBank/DDBJ databases">
        <authorList>
            <person name="Stoco P.H."/>
            <person name="Wagner G."/>
            <person name="Gerber A."/>
            <person name="Zaha A."/>
            <person name="Thompson C."/>
            <person name="Bartholomeu D.C."/>
            <person name="Luckemeyer D.D."/>
            <person name="Bahia D."/>
            <person name="Loreto E."/>
            <person name="Prestes E.B."/>
            <person name="Lima F.M."/>
            <person name="Rodrigues-Luiz G."/>
            <person name="Vallejo G.A."/>
            <person name="Filho J.F."/>
            <person name="Monteiro K.M."/>
            <person name="Tyler K.M."/>
            <person name="de Almeida L.G."/>
            <person name="Ortiz M.F."/>
            <person name="Siervo M.A."/>
            <person name="de Moraes M.H."/>
            <person name="Cunha O.L."/>
            <person name="Mendonca-Neto R."/>
            <person name="Silva R."/>
            <person name="Teixeira S.M."/>
            <person name="Murta S.M."/>
            <person name="Sincero T.C."/>
            <person name="Mendes T.A."/>
            <person name="Urmenyi T.P."/>
            <person name="Silva V.G."/>
            <person name="da Rocha W.D."/>
            <person name="Andersson B."/>
            <person name="Romanha A.J."/>
            <person name="Steindel M."/>
            <person name="de Vasconcelos A.T."/>
            <person name="Grisard E.C."/>
        </authorList>
    </citation>
    <scope>NUCLEOTIDE SEQUENCE [LARGE SCALE GENOMIC DNA]</scope>
    <source>
        <strain evidence="3">SC58</strain>
    </source>
</reference>
<dbReference type="EMBL" id="AUPL01007048">
    <property type="protein sequence ID" value="ESL05309.1"/>
    <property type="molecule type" value="Genomic_DNA"/>
</dbReference>
<feature type="region of interest" description="Disordered" evidence="2">
    <location>
        <begin position="19"/>
        <end position="38"/>
    </location>
</feature>
<comment type="caution">
    <text evidence="3">The sequence shown here is derived from an EMBL/GenBank/DDBJ whole genome shotgun (WGS) entry which is preliminary data.</text>
</comment>
<feature type="compositionally biased region" description="Polar residues" evidence="2">
    <location>
        <begin position="81"/>
        <end position="98"/>
    </location>
</feature>
<feature type="region of interest" description="Disordered" evidence="2">
    <location>
        <begin position="983"/>
        <end position="1008"/>
    </location>
</feature>
<name>A0A061ISD2_TRYRA</name>
<feature type="region of interest" description="Disordered" evidence="2">
    <location>
        <begin position="865"/>
        <end position="911"/>
    </location>
</feature>
<gene>
    <name evidence="3" type="ORF">TRSC58_07048</name>
</gene>
<feature type="compositionally biased region" description="Polar residues" evidence="2">
    <location>
        <begin position="316"/>
        <end position="325"/>
    </location>
</feature>
<feature type="coiled-coil region" evidence="1">
    <location>
        <begin position="564"/>
        <end position="591"/>
    </location>
</feature>
<feature type="compositionally biased region" description="Polar residues" evidence="2">
    <location>
        <begin position="607"/>
        <end position="622"/>
    </location>
</feature>
<keyword evidence="1" id="KW-0175">Coiled coil</keyword>
<keyword evidence="4" id="KW-1185">Reference proteome</keyword>
<organism evidence="3 4">
    <name type="scientific">Trypanosoma rangeli SC58</name>
    <dbReference type="NCBI Taxonomy" id="429131"/>
    <lineage>
        <taxon>Eukaryota</taxon>
        <taxon>Discoba</taxon>
        <taxon>Euglenozoa</taxon>
        <taxon>Kinetoplastea</taxon>
        <taxon>Metakinetoplastina</taxon>
        <taxon>Trypanosomatida</taxon>
        <taxon>Trypanosomatidae</taxon>
        <taxon>Trypanosoma</taxon>
        <taxon>Herpetosoma</taxon>
    </lineage>
</organism>
<feature type="compositionally biased region" description="Low complexity" evidence="2">
    <location>
        <begin position="295"/>
        <end position="315"/>
    </location>
</feature>
<evidence type="ECO:0000313" key="4">
    <source>
        <dbReference type="Proteomes" id="UP000031737"/>
    </source>
</evidence>
<proteinExistence type="predicted"/>
<evidence type="ECO:0000256" key="2">
    <source>
        <dbReference type="SAM" id="MobiDB-lite"/>
    </source>
</evidence>